<organism evidence="1 2">
    <name type="scientific">Psilocybe cyanescens</name>
    <dbReference type="NCBI Taxonomy" id="93625"/>
    <lineage>
        <taxon>Eukaryota</taxon>
        <taxon>Fungi</taxon>
        <taxon>Dikarya</taxon>
        <taxon>Basidiomycota</taxon>
        <taxon>Agaricomycotina</taxon>
        <taxon>Agaricomycetes</taxon>
        <taxon>Agaricomycetidae</taxon>
        <taxon>Agaricales</taxon>
        <taxon>Agaricineae</taxon>
        <taxon>Strophariaceae</taxon>
        <taxon>Psilocybe</taxon>
    </lineage>
</organism>
<reference evidence="1 2" key="1">
    <citation type="journal article" date="2018" name="Evol. Lett.">
        <title>Horizontal gene cluster transfer increased hallucinogenic mushroom diversity.</title>
        <authorList>
            <person name="Reynolds H.T."/>
            <person name="Vijayakumar V."/>
            <person name="Gluck-Thaler E."/>
            <person name="Korotkin H.B."/>
            <person name="Matheny P.B."/>
            <person name="Slot J.C."/>
        </authorList>
    </citation>
    <scope>NUCLEOTIDE SEQUENCE [LARGE SCALE GENOMIC DNA]</scope>
    <source>
        <strain evidence="1 2">2631</strain>
    </source>
</reference>
<keyword evidence="2" id="KW-1185">Reference proteome</keyword>
<comment type="caution">
    <text evidence="1">The sequence shown here is derived from an EMBL/GenBank/DDBJ whole genome shotgun (WGS) entry which is preliminary data.</text>
</comment>
<protein>
    <recommendedName>
        <fullName evidence="3">F-box domain-containing protein</fullName>
    </recommendedName>
</protein>
<evidence type="ECO:0000313" key="2">
    <source>
        <dbReference type="Proteomes" id="UP000283269"/>
    </source>
</evidence>
<name>A0A409WWW5_PSICY</name>
<proteinExistence type="predicted"/>
<dbReference type="OrthoDB" id="3058706at2759"/>
<gene>
    <name evidence="1" type="ORF">CVT25_005338</name>
</gene>
<dbReference type="InParanoid" id="A0A409WWW5"/>
<dbReference type="Proteomes" id="UP000283269">
    <property type="component" value="Unassembled WGS sequence"/>
</dbReference>
<sequence>MTEDILWIIFMMNAVSYESLEADHDEEHDSDYLPLDTTRITSQVCREWRQILLETSSIWGRLMDWRSLNQETDHWRNEVLRRSGKSLIWIEGYADDHDNPKDCTLLFFHRLVFDHWERIERLSCFPTQYKLIEGLQTAIQRPAPNLEVFTLPDSPGDYHEFRGSMFAGDSPRLKIFRAIGSRCNLDAAWMTNIRELSLGRLFNNKTVSHVLAHLPRLESLELDRHTIVDGYRPPHIYLPSLRTLKLWECISYLPYIDPAPGCALFLWNESRSDILAFHDRRIAQMLHSFLFFHPAKRIHLECRPSAFILSERQLPHPVHNTPGYSMFDINLVLDPESSNDVLESLLSTLASPLFSSATDLTLMCCVLNASVFGAFKRFMTFFPALKNLWIHEQDLLMLFQDGMTDRNPLIFPNLCTLVVLGLSPLDKNKSSTNLIRRFLSLRQVLGAPIMSVDLTRCSIRETSRNLDFLGEYAGMKVMWKRCNKILVYECGNGPLEDLRFC</sequence>
<accession>A0A409WWW5</accession>
<evidence type="ECO:0000313" key="1">
    <source>
        <dbReference type="EMBL" id="PPQ82969.1"/>
    </source>
</evidence>
<dbReference type="AlphaFoldDB" id="A0A409WWW5"/>
<dbReference type="EMBL" id="NHYD01003068">
    <property type="protein sequence ID" value="PPQ82969.1"/>
    <property type="molecule type" value="Genomic_DNA"/>
</dbReference>
<evidence type="ECO:0008006" key="3">
    <source>
        <dbReference type="Google" id="ProtNLM"/>
    </source>
</evidence>